<keyword evidence="6" id="KW-0349">Heme</keyword>
<keyword evidence="4 6" id="KW-0408">Iron</keyword>
<evidence type="ECO:0000256" key="6">
    <source>
        <dbReference type="PIRSR" id="PIRSR602401-1"/>
    </source>
</evidence>
<comment type="similarity">
    <text evidence="1">Belongs to the cytochrome P450 family.</text>
</comment>
<organism evidence="8 9">
    <name type="scientific">Paraphoma chrysanthemicola</name>
    <dbReference type="NCBI Taxonomy" id="798071"/>
    <lineage>
        <taxon>Eukaryota</taxon>
        <taxon>Fungi</taxon>
        <taxon>Dikarya</taxon>
        <taxon>Ascomycota</taxon>
        <taxon>Pezizomycotina</taxon>
        <taxon>Dothideomycetes</taxon>
        <taxon>Pleosporomycetidae</taxon>
        <taxon>Pleosporales</taxon>
        <taxon>Pleosporineae</taxon>
        <taxon>Phaeosphaeriaceae</taxon>
        <taxon>Paraphoma</taxon>
    </lineage>
</organism>
<dbReference type="GO" id="GO:0004497">
    <property type="term" value="F:monooxygenase activity"/>
    <property type="evidence" value="ECO:0007669"/>
    <property type="project" value="UniProtKB-KW"/>
</dbReference>
<dbReference type="InterPro" id="IPR050364">
    <property type="entry name" value="Cytochrome_P450_fung"/>
</dbReference>
<dbReference type="CDD" id="cd11065">
    <property type="entry name" value="CYP64-like"/>
    <property type="match status" value="1"/>
</dbReference>
<keyword evidence="7" id="KW-1133">Transmembrane helix</keyword>
<dbReference type="PANTHER" id="PTHR46300">
    <property type="entry name" value="P450, PUTATIVE (EUROFUNG)-RELATED-RELATED"/>
    <property type="match status" value="1"/>
</dbReference>
<dbReference type="Gene3D" id="1.10.630.10">
    <property type="entry name" value="Cytochrome P450"/>
    <property type="match status" value="1"/>
</dbReference>
<dbReference type="OrthoDB" id="1103324at2759"/>
<dbReference type="GO" id="GO:0016705">
    <property type="term" value="F:oxidoreductase activity, acting on paired donors, with incorporation or reduction of molecular oxygen"/>
    <property type="evidence" value="ECO:0007669"/>
    <property type="project" value="InterPro"/>
</dbReference>
<protein>
    <submittedName>
        <fullName evidence="8">Cytochrome P450</fullName>
    </submittedName>
</protein>
<dbReference type="PRINTS" id="PR00463">
    <property type="entry name" value="EP450I"/>
</dbReference>
<keyword evidence="5" id="KW-0503">Monooxygenase</keyword>
<gene>
    <name evidence="8" type="ORF">FB567DRAFT_489677</name>
</gene>
<dbReference type="EMBL" id="JAGMVJ010000004">
    <property type="protein sequence ID" value="KAH7091065.1"/>
    <property type="molecule type" value="Genomic_DNA"/>
</dbReference>
<name>A0A8K0REM3_9PLEO</name>
<evidence type="ECO:0000256" key="4">
    <source>
        <dbReference type="ARBA" id="ARBA00023004"/>
    </source>
</evidence>
<dbReference type="InterPro" id="IPR002401">
    <property type="entry name" value="Cyt_P450_E_grp-I"/>
</dbReference>
<evidence type="ECO:0000313" key="9">
    <source>
        <dbReference type="Proteomes" id="UP000813461"/>
    </source>
</evidence>
<dbReference type="InterPro" id="IPR036396">
    <property type="entry name" value="Cyt_P450_sf"/>
</dbReference>
<sequence length="552" mass="62801">MFEGTTSSDFGASRRTKLSQAWRPRRFFDVVQSQVGIVRFFCGILVAFGIYRLLQVGKRGKNLPPGPPTLPILGNMHQIPVTGLYKNRFKEWGDKYGGVFSLKIGNGTMVVLYDRKAVHDLLDKKGTIYSERPIDYVASIVTGGDSFAFMNNTPLWRSERKKQSKYLFDPLVMIAYWWRFRAGQLLYDLLNAPGDFYQHMKRNTASVANIVVWGHRGSTYESFWGSVSSSFLFRKETSSDIVAVHQFPFLKLLPDRFAPWVKRARTSYKATDSTWAEARRRVDARRQQGDKRVSIVDRILDGEKAMDYPLSDHQLNHFLGVLVEGGADTTASSMLTSILMLAQNLHVQKKAQAELDSVIGTDRSPVWADFASLPYINCVVKEGVRWHSVLPLGVPHRVNKDDWYDGMLIPKDSTVVIPIWAMHFAEQLGYDDPAKYNPDQISHCNSILVHKANKGLVIHHYAYGAGRRICPGMHLAERTQWRITAKLLWAFDIVPSVDEKGNDVPLNSDAYHEGIAHCPEPFQVRFKPRSAKHAETIRKEAFSAQEFLRVYD</sequence>
<feature type="binding site" description="axial binding residue" evidence="6">
    <location>
        <position position="470"/>
    </location>
    <ligand>
        <name>heme</name>
        <dbReference type="ChEBI" id="CHEBI:30413"/>
    </ligand>
    <ligandPart>
        <name>Fe</name>
        <dbReference type="ChEBI" id="CHEBI:18248"/>
    </ligandPart>
</feature>
<dbReference type="GO" id="GO:0020037">
    <property type="term" value="F:heme binding"/>
    <property type="evidence" value="ECO:0007669"/>
    <property type="project" value="InterPro"/>
</dbReference>
<proteinExistence type="inferred from homology"/>
<evidence type="ECO:0000256" key="2">
    <source>
        <dbReference type="ARBA" id="ARBA00022723"/>
    </source>
</evidence>
<dbReference type="AlphaFoldDB" id="A0A8K0REM3"/>
<evidence type="ECO:0000256" key="3">
    <source>
        <dbReference type="ARBA" id="ARBA00023002"/>
    </source>
</evidence>
<evidence type="ECO:0000256" key="7">
    <source>
        <dbReference type="SAM" id="Phobius"/>
    </source>
</evidence>
<feature type="transmembrane region" description="Helical" evidence="7">
    <location>
        <begin position="36"/>
        <end position="54"/>
    </location>
</feature>
<reference evidence="8" key="1">
    <citation type="journal article" date="2021" name="Nat. Commun.">
        <title>Genetic determinants of endophytism in the Arabidopsis root mycobiome.</title>
        <authorList>
            <person name="Mesny F."/>
            <person name="Miyauchi S."/>
            <person name="Thiergart T."/>
            <person name="Pickel B."/>
            <person name="Atanasova L."/>
            <person name="Karlsson M."/>
            <person name="Huettel B."/>
            <person name="Barry K.W."/>
            <person name="Haridas S."/>
            <person name="Chen C."/>
            <person name="Bauer D."/>
            <person name="Andreopoulos W."/>
            <person name="Pangilinan J."/>
            <person name="LaButti K."/>
            <person name="Riley R."/>
            <person name="Lipzen A."/>
            <person name="Clum A."/>
            <person name="Drula E."/>
            <person name="Henrissat B."/>
            <person name="Kohler A."/>
            <person name="Grigoriev I.V."/>
            <person name="Martin F.M."/>
            <person name="Hacquard S."/>
        </authorList>
    </citation>
    <scope>NUCLEOTIDE SEQUENCE</scope>
    <source>
        <strain evidence="8">MPI-SDFR-AT-0120</strain>
    </source>
</reference>
<comment type="caution">
    <text evidence="8">The sequence shown here is derived from an EMBL/GenBank/DDBJ whole genome shotgun (WGS) entry which is preliminary data.</text>
</comment>
<dbReference type="SUPFAM" id="SSF48264">
    <property type="entry name" value="Cytochrome P450"/>
    <property type="match status" value="1"/>
</dbReference>
<keyword evidence="3" id="KW-0560">Oxidoreductase</keyword>
<evidence type="ECO:0000313" key="8">
    <source>
        <dbReference type="EMBL" id="KAH7091065.1"/>
    </source>
</evidence>
<dbReference type="GO" id="GO:0005506">
    <property type="term" value="F:iron ion binding"/>
    <property type="evidence" value="ECO:0007669"/>
    <property type="project" value="InterPro"/>
</dbReference>
<keyword evidence="7" id="KW-0812">Transmembrane</keyword>
<keyword evidence="9" id="KW-1185">Reference proteome</keyword>
<evidence type="ECO:0000256" key="5">
    <source>
        <dbReference type="ARBA" id="ARBA00023033"/>
    </source>
</evidence>
<dbReference type="Pfam" id="PF00067">
    <property type="entry name" value="p450"/>
    <property type="match status" value="1"/>
</dbReference>
<keyword evidence="7" id="KW-0472">Membrane</keyword>
<keyword evidence="2 6" id="KW-0479">Metal-binding</keyword>
<accession>A0A8K0REM3</accession>
<evidence type="ECO:0000256" key="1">
    <source>
        <dbReference type="ARBA" id="ARBA00010617"/>
    </source>
</evidence>
<dbReference type="Proteomes" id="UP000813461">
    <property type="component" value="Unassembled WGS sequence"/>
</dbReference>
<dbReference type="InterPro" id="IPR001128">
    <property type="entry name" value="Cyt_P450"/>
</dbReference>
<comment type="cofactor">
    <cofactor evidence="6">
        <name>heme</name>
        <dbReference type="ChEBI" id="CHEBI:30413"/>
    </cofactor>
</comment>
<dbReference type="PANTHER" id="PTHR46300:SF2">
    <property type="entry name" value="CYTOCHROME P450 MONOOXYGENASE ALNH-RELATED"/>
    <property type="match status" value="1"/>
</dbReference>